<dbReference type="STRING" id="1379270.GEMMAAP_17820"/>
<name>A0A143BNV9_9BACT</name>
<evidence type="ECO:0000259" key="2">
    <source>
        <dbReference type="Pfam" id="PF07885"/>
    </source>
</evidence>
<reference evidence="3 4" key="2">
    <citation type="journal article" date="2016" name="Environ. Microbiol. Rep.">
        <title>Metagenomic evidence for the presence of phototrophic Gemmatimonadetes bacteria in diverse environments.</title>
        <authorList>
            <person name="Zeng Y."/>
            <person name="Baumbach J."/>
            <person name="Barbosa E.G."/>
            <person name="Azevedo V."/>
            <person name="Zhang C."/>
            <person name="Koblizek M."/>
        </authorList>
    </citation>
    <scope>NUCLEOTIDE SEQUENCE [LARGE SCALE GENOMIC DNA]</scope>
    <source>
        <strain evidence="3 4">AP64</strain>
    </source>
</reference>
<feature type="transmembrane region" description="Helical" evidence="1">
    <location>
        <begin position="66"/>
        <end position="84"/>
    </location>
</feature>
<dbReference type="RefSeq" id="WP_026848122.1">
    <property type="nucleotide sequence ID" value="NZ_CP011454.1"/>
</dbReference>
<dbReference type="EMBL" id="CP011454">
    <property type="protein sequence ID" value="AMW06141.1"/>
    <property type="molecule type" value="Genomic_DNA"/>
</dbReference>
<evidence type="ECO:0000313" key="3">
    <source>
        <dbReference type="EMBL" id="AMW06141.1"/>
    </source>
</evidence>
<reference evidence="3 4" key="1">
    <citation type="journal article" date="2014" name="Proc. Natl. Acad. Sci. U.S.A.">
        <title>Functional type 2 photosynthetic reaction centers found in the rare bacterial phylum Gemmatimonadetes.</title>
        <authorList>
            <person name="Zeng Y."/>
            <person name="Feng F."/>
            <person name="Medova H."/>
            <person name="Dean J."/>
            <person name="Koblizek M."/>
        </authorList>
    </citation>
    <scope>NUCLEOTIDE SEQUENCE [LARGE SCALE GENOMIC DNA]</scope>
    <source>
        <strain evidence="3 4">AP64</strain>
    </source>
</reference>
<accession>A0A143BNV9</accession>
<dbReference type="AlphaFoldDB" id="A0A143BNV9"/>
<dbReference type="Gene3D" id="1.10.287.70">
    <property type="match status" value="1"/>
</dbReference>
<feature type="domain" description="Potassium channel" evidence="2">
    <location>
        <begin position="140"/>
        <end position="214"/>
    </location>
</feature>
<dbReference type="SUPFAM" id="SSF81324">
    <property type="entry name" value="Voltage-gated potassium channels"/>
    <property type="match status" value="1"/>
</dbReference>
<keyword evidence="4" id="KW-1185">Reference proteome</keyword>
<dbReference type="InterPro" id="IPR013099">
    <property type="entry name" value="K_chnl_dom"/>
</dbReference>
<organism evidence="3 4">
    <name type="scientific">Gemmatimonas phototrophica</name>
    <dbReference type="NCBI Taxonomy" id="1379270"/>
    <lineage>
        <taxon>Bacteria</taxon>
        <taxon>Pseudomonadati</taxon>
        <taxon>Gemmatimonadota</taxon>
        <taxon>Gemmatimonadia</taxon>
        <taxon>Gemmatimonadales</taxon>
        <taxon>Gemmatimonadaceae</taxon>
        <taxon>Gemmatimonas</taxon>
    </lineage>
</organism>
<dbReference type="Proteomes" id="UP000076404">
    <property type="component" value="Chromosome"/>
</dbReference>
<sequence>MPRRLLGPELRAYSLITWCFERLFWGMYLLSPSRLAGGSRVVHYRSEAFRLDPHGTTVRRSRRVEVYILSWFLIEMFLLAIAALELGWPLVVSRVLASIRILDILQSSVNLSVFDQLRSRGSLMVSSAVRTLVLSFLNYLELIILFGILYTSVNSQLVGSAGWLDALYYSVVTQLTIGYGDIRPLGVARLISSLQGLIAVAFTILIFGRIVSVLPRIESVMRHDDTDPPSP</sequence>
<protein>
    <recommendedName>
        <fullName evidence="2">Potassium channel domain-containing protein</fullName>
    </recommendedName>
</protein>
<keyword evidence="1" id="KW-0472">Membrane</keyword>
<evidence type="ECO:0000313" key="4">
    <source>
        <dbReference type="Proteomes" id="UP000076404"/>
    </source>
</evidence>
<proteinExistence type="predicted"/>
<gene>
    <name evidence="3" type="ORF">GEMMAAP_17820</name>
</gene>
<keyword evidence="1" id="KW-0812">Transmembrane</keyword>
<feature type="transmembrane region" description="Helical" evidence="1">
    <location>
        <begin position="194"/>
        <end position="214"/>
    </location>
</feature>
<keyword evidence="1" id="KW-1133">Transmembrane helix</keyword>
<dbReference type="OrthoDB" id="9813518at2"/>
<dbReference type="KEGG" id="gph:GEMMAAP_17820"/>
<dbReference type="Pfam" id="PF07885">
    <property type="entry name" value="Ion_trans_2"/>
    <property type="match status" value="1"/>
</dbReference>
<evidence type="ECO:0000256" key="1">
    <source>
        <dbReference type="SAM" id="Phobius"/>
    </source>
</evidence>
<feature type="transmembrane region" description="Helical" evidence="1">
    <location>
        <begin position="132"/>
        <end position="153"/>
    </location>
</feature>